<keyword evidence="5" id="KW-0597">Phosphoprotein</keyword>
<organism evidence="18 19">
    <name type="scientific">Sunxiuqinia elliptica</name>
    <dbReference type="NCBI Taxonomy" id="655355"/>
    <lineage>
        <taxon>Bacteria</taxon>
        <taxon>Pseudomonadati</taxon>
        <taxon>Bacteroidota</taxon>
        <taxon>Bacteroidia</taxon>
        <taxon>Marinilabiliales</taxon>
        <taxon>Prolixibacteraceae</taxon>
        <taxon>Sunxiuqinia</taxon>
    </lineage>
</organism>
<feature type="domain" description="PAC" evidence="17">
    <location>
        <begin position="612"/>
        <end position="664"/>
    </location>
</feature>
<evidence type="ECO:0000256" key="13">
    <source>
        <dbReference type="SAM" id="Coils"/>
    </source>
</evidence>
<dbReference type="InterPro" id="IPR036097">
    <property type="entry name" value="HisK_dim/P_sf"/>
</dbReference>
<dbReference type="InterPro" id="IPR035965">
    <property type="entry name" value="PAS-like_dom_sf"/>
</dbReference>
<dbReference type="FunFam" id="1.10.287.130:FF:000038">
    <property type="entry name" value="Sensory transduction histidine kinase"/>
    <property type="match status" value="1"/>
</dbReference>
<evidence type="ECO:0000256" key="9">
    <source>
        <dbReference type="ARBA" id="ARBA00022840"/>
    </source>
</evidence>
<dbReference type="InterPro" id="IPR000700">
    <property type="entry name" value="PAS-assoc_C"/>
</dbReference>
<dbReference type="GO" id="GO:0006355">
    <property type="term" value="P:regulation of DNA-templated transcription"/>
    <property type="evidence" value="ECO:0007669"/>
    <property type="project" value="InterPro"/>
</dbReference>
<evidence type="ECO:0000256" key="2">
    <source>
        <dbReference type="ARBA" id="ARBA00004236"/>
    </source>
</evidence>
<dbReference type="Pfam" id="PF02518">
    <property type="entry name" value="HATPase_c"/>
    <property type="match status" value="1"/>
</dbReference>
<dbReference type="CDD" id="cd00130">
    <property type="entry name" value="PAS"/>
    <property type="match status" value="9"/>
</dbReference>
<dbReference type="FunFam" id="3.30.565.10:FF:000023">
    <property type="entry name" value="PAS domain-containing sensor histidine kinase"/>
    <property type="match status" value="1"/>
</dbReference>
<dbReference type="SMART" id="SM00387">
    <property type="entry name" value="HATPase_c"/>
    <property type="match status" value="1"/>
</dbReference>
<dbReference type="Gene3D" id="3.40.50.2300">
    <property type="match status" value="1"/>
</dbReference>
<keyword evidence="10" id="KW-0902">Two-component regulatory system</keyword>
<reference evidence="18 19" key="1">
    <citation type="submission" date="2019-03" db="EMBL/GenBank/DDBJ databases">
        <title>Freshwater and sediment microbial communities from various areas in North America, analyzing microbe dynamics in response to fracking.</title>
        <authorList>
            <person name="Lamendella R."/>
        </authorList>
    </citation>
    <scope>NUCLEOTIDE SEQUENCE [LARGE SCALE GENOMIC DNA]</scope>
    <source>
        <strain evidence="18 19">114D</strain>
    </source>
</reference>
<feature type="domain" description="PAC" evidence="17">
    <location>
        <begin position="740"/>
        <end position="792"/>
    </location>
</feature>
<feature type="domain" description="PAS" evidence="16">
    <location>
        <begin position="1202"/>
        <end position="1272"/>
    </location>
</feature>
<feature type="coiled-coil region" evidence="13">
    <location>
        <begin position="1153"/>
        <end position="1205"/>
    </location>
</feature>
<feature type="domain" description="PAS" evidence="16">
    <location>
        <begin position="288"/>
        <end position="359"/>
    </location>
</feature>
<feature type="domain" description="PAS" evidence="16">
    <location>
        <begin position="411"/>
        <end position="457"/>
    </location>
</feature>
<comment type="subcellular location">
    <subcellularLocation>
        <location evidence="2">Cell membrane</location>
    </subcellularLocation>
</comment>
<keyword evidence="4" id="KW-1003">Cell membrane</keyword>
<dbReference type="InterPro" id="IPR003661">
    <property type="entry name" value="HisK_dim/P_dom"/>
</dbReference>
<dbReference type="InterPro" id="IPR036890">
    <property type="entry name" value="HATPase_C_sf"/>
</dbReference>
<dbReference type="InterPro" id="IPR004358">
    <property type="entry name" value="Sig_transdc_His_kin-like_C"/>
</dbReference>
<dbReference type="InterPro" id="IPR013656">
    <property type="entry name" value="PAS_4"/>
</dbReference>
<dbReference type="EC" id="2.7.13.3" evidence="3"/>
<evidence type="ECO:0000259" key="16">
    <source>
        <dbReference type="PROSITE" id="PS50112"/>
    </source>
</evidence>
<name>A0A4R6HAC4_9BACT</name>
<keyword evidence="11" id="KW-0472">Membrane</keyword>
<dbReference type="Pfam" id="PF08447">
    <property type="entry name" value="PAS_3"/>
    <property type="match status" value="4"/>
</dbReference>
<protein>
    <recommendedName>
        <fullName evidence="3">histidine kinase</fullName>
        <ecNumber evidence="3">2.7.13.3</ecNumber>
    </recommendedName>
</protein>
<evidence type="ECO:0000256" key="10">
    <source>
        <dbReference type="ARBA" id="ARBA00023012"/>
    </source>
</evidence>
<keyword evidence="8" id="KW-0418">Kinase</keyword>
<proteinExistence type="predicted"/>
<dbReference type="InterPro" id="IPR011006">
    <property type="entry name" value="CheY-like_superfamily"/>
</dbReference>
<evidence type="ECO:0000256" key="4">
    <source>
        <dbReference type="ARBA" id="ARBA00022475"/>
    </source>
</evidence>
<comment type="catalytic activity">
    <reaction evidence="1">
        <text>ATP + protein L-histidine = ADP + protein N-phospho-L-histidine.</text>
        <dbReference type="EC" id="2.7.13.3"/>
    </reaction>
</comment>
<dbReference type="InterPro" id="IPR001610">
    <property type="entry name" value="PAC"/>
</dbReference>
<dbReference type="Pfam" id="PF00072">
    <property type="entry name" value="Response_reg"/>
    <property type="match status" value="1"/>
</dbReference>
<feature type="domain" description="PAC" evidence="17">
    <location>
        <begin position="482"/>
        <end position="536"/>
    </location>
</feature>
<gene>
    <name evidence="18" type="ORF">DET52_101823</name>
</gene>
<dbReference type="InterPro" id="IPR005467">
    <property type="entry name" value="His_kinase_dom"/>
</dbReference>
<feature type="domain" description="Histidine kinase" evidence="14">
    <location>
        <begin position="1757"/>
        <end position="1977"/>
    </location>
</feature>
<comment type="caution">
    <text evidence="18">The sequence shown here is derived from an EMBL/GenBank/DDBJ whole genome shotgun (WGS) entry which is preliminary data.</text>
</comment>
<feature type="domain" description="PAS" evidence="16">
    <location>
        <begin position="165"/>
        <end position="210"/>
    </location>
</feature>
<feature type="domain" description="PAS" evidence="16">
    <location>
        <begin position="1037"/>
        <end position="1107"/>
    </location>
</feature>
<evidence type="ECO:0000256" key="3">
    <source>
        <dbReference type="ARBA" id="ARBA00012438"/>
    </source>
</evidence>
<evidence type="ECO:0000259" key="15">
    <source>
        <dbReference type="PROSITE" id="PS50110"/>
    </source>
</evidence>
<keyword evidence="9" id="KW-0067">ATP-binding</keyword>
<feature type="domain" description="PAC" evidence="17">
    <location>
        <begin position="1276"/>
        <end position="1328"/>
    </location>
</feature>
<dbReference type="SMART" id="SM00388">
    <property type="entry name" value="HisKA"/>
    <property type="match status" value="1"/>
</dbReference>
<dbReference type="SUPFAM" id="SSF55781">
    <property type="entry name" value="GAF domain-like"/>
    <property type="match status" value="1"/>
</dbReference>
<feature type="domain" description="PAS" evidence="16">
    <location>
        <begin position="1499"/>
        <end position="1569"/>
    </location>
</feature>
<keyword evidence="6" id="KW-0808">Transferase</keyword>
<dbReference type="GO" id="GO:0005524">
    <property type="term" value="F:ATP binding"/>
    <property type="evidence" value="ECO:0007669"/>
    <property type="project" value="UniProtKB-KW"/>
</dbReference>
<dbReference type="InterPro" id="IPR003018">
    <property type="entry name" value="GAF"/>
</dbReference>
<dbReference type="SMART" id="SM00448">
    <property type="entry name" value="REC"/>
    <property type="match status" value="1"/>
</dbReference>
<feature type="domain" description="PAC" evidence="17">
    <location>
        <begin position="236"/>
        <end position="287"/>
    </location>
</feature>
<dbReference type="RefSeq" id="WP_133463508.1">
    <property type="nucleotide sequence ID" value="NZ_SNWI01000001.1"/>
</dbReference>
<dbReference type="SUPFAM" id="SSF47384">
    <property type="entry name" value="Homodimeric domain of signal transducing histidine kinase"/>
    <property type="match status" value="1"/>
</dbReference>
<dbReference type="SMART" id="SM00086">
    <property type="entry name" value="PAC"/>
    <property type="match status" value="9"/>
</dbReference>
<feature type="domain" description="PAS" evidence="16">
    <location>
        <begin position="537"/>
        <end position="608"/>
    </location>
</feature>
<dbReference type="InterPro" id="IPR052162">
    <property type="entry name" value="Sensor_kinase/Photoreceptor"/>
</dbReference>
<dbReference type="InterPro" id="IPR001789">
    <property type="entry name" value="Sig_transdc_resp-reg_receiver"/>
</dbReference>
<dbReference type="InterPro" id="IPR003594">
    <property type="entry name" value="HATPase_dom"/>
</dbReference>
<dbReference type="PANTHER" id="PTHR43304">
    <property type="entry name" value="PHYTOCHROME-LIKE PROTEIN CPH1"/>
    <property type="match status" value="1"/>
</dbReference>
<dbReference type="EMBL" id="SNWI01000001">
    <property type="protein sequence ID" value="TDO05463.1"/>
    <property type="molecule type" value="Genomic_DNA"/>
</dbReference>
<dbReference type="SUPFAM" id="SSF55785">
    <property type="entry name" value="PYP-like sensor domain (PAS domain)"/>
    <property type="match status" value="11"/>
</dbReference>
<feature type="domain" description="Response regulatory" evidence="15">
    <location>
        <begin position="2002"/>
        <end position="2120"/>
    </location>
</feature>
<dbReference type="Gene3D" id="3.30.450.20">
    <property type="entry name" value="PAS domain"/>
    <property type="match status" value="11"/>
</dbReference>
<dbReference type="OrthoDB" id="9811889at2"/>
<evidence type="ECO:0000256" key="8">
    <source>
        <dbReference type="ARBA" id="ARBA00022777"/>
    </source>
</evidence>
<dbReference type="NCBIfam" id="TIGR00229">
    <property type="entry name" value="sensory_box"/>
    <property type="match status" value="9"/>
</dbReference>
<dbReference type="SUPFAM" id="SSF55874">
    <property type="entry name" value="ATPase domain of HSP90 chaperone/DNA topoisomerase II/histidine kinase"/>
    <property type="match status" value="1"/>
</dbReference>
<dbReference type="Gene3D" id="1.10.287.130">
    <property type="match status" value="1"/>
</dbReference>
<dbReference type="InterPro" id="IPR029016">
    <property type="entry name" value="GAF-like_dom_sf"/>
</dbReference>
<evidence type="ECO:0000313" key="19">
    <source>
        <dbReference type="Proteomes" id="UP000294848"/>
    </source>
</evidence>
<feature type="domain" description="PAC" evidence="17">
    <location>
        <begin position="869"/>
        <end position="920"/>
    </location>
</feature>
<evidence type="ECO:0000256" key="1">
    <source>
        <dbReference type="ARBA" id="ARBA00000085"/>
    </source>
</evidence>
<feature type="domain" description="PAC" evidence="17">
    <location>
        <begin position="1110"/>
        <end position="1162"/>
    </location>
</feature>
<dbReference type="Gene3D" id="3.30.565.10">
    <property type="entry name" value="Histidine kinase-like ATPase, C-terminal domain"/>
    <property type="match status" value="1"/>
</dbReference>
<dbReference type="PRINTS" id="PR00344">
    <property type="entry name" value="BCTRLSENSOR"/>
</dbReference>
<dbReference type="GO" id="GO:0000155">
    <property type="term" value="F:phosphorelay sensor kinase activity"/>
    <property type="evidence" value="ECO:0007669"/>
    <property type="project" value="InterPro"/>
</dbReference>
<dbReference type="CDD" id="cd00082">
    <property type="entry name" value="HisKA"/>
    <property type="match status" value="1"/>
</dbReference>
<dbReference type="Pfam" id="PF00989">
    <property type="entry name" value="PAS"/>
    <property type="match status" value="2"/>
</dbReference>
<evidence type="ECO:0000256" key="12">
    <source>
        <dbReference type="PROSITE-ProRule" id="PRU00169"/>
    </source>
</evidence>
<evidence type="ECO:0000259" key="17">
    <source>
        <dbReference type="PROSITE" id="PS50113"/>
    </source>
</evidence>
<dbReference type="PROSITE" id="PS50109">
    <property type="entry name" value="HIS_KIN"/>
    <property type="match status" value="1"/>
</dbReference>
<evidence type="ECO:0000256" key="6">
    <source>
        <dbReference type="ARBA" id="ARBA00022679"/>
    </source>
</evidence>
<dbReference type="PANTHER" id="PTHR43304:SF1">
    <property type="entry name" value="PAC DOMAIN-CONTAINING PROTEIN"/>
    <property type="match status" value="1"/>
</dbReference>
<dbReference type="PROSITE" id="PS50110">
    <property type="entry name" value="RESPONSE_REGULATORY"/>
    <property type="match status" value="1"/>
</dbReference>
<evidence type="ECO:0000313" key="18">
    <source>
        <dbReference type="EMBL" id="TDO05463.1"/>
    </source>
</evidence>
<comment type="caution">
    <text evidence="12">Lacks conserved residue(s) required for the propagation of feature annotation.</text>
</comment>
<evidence type="ECO:0000256" key="7">
    <source>
        <dbReference type="ARBA" id="ARBA00022741"/>
    </source>
</evidence>
<feature type="coiled-coil region" evidence="13">
    <location>
        <begin position="2"/>
        <end position="29"/>
    </location>
</feature>
<evidence type="ECO:0000256" key="5">
    <source>
        <dbReference type="ARBA" id="ARBA00022553"/>
    </source>
</evidence>
<dbReference type="InterPro" id="IPR013767">
    <property type="entry name" value="PAS_fold"/>
</dbReference>
<dbReference type="Pfam" id="PF00512">
    <property type="entry name" value="HisKA"/>
    <property type="match status" value="1"/>
</dbReference>
<dbReference type="GO" id="GO:0005886">
    <property type="term" value="C:plasma membrane"/>
    <property type="evidence" value="ECO:0007669"/>
    <property type="project" value="UniProtKB-SubCell"/>
</dbReference>
<dbReference type="Gene3D" id="2.10.70.100">
    <property type="match status" value="2"/>
</dbReference>
<dbReference type="SUPFAM" id="SSF52172">
    <property type="entry name" value="CheY-like"/>
    <property type="match status" value="1"/>
</dbReference>
<feature type="domain" description="PAC" evidence="17">
    <location>
        <begin position="362"/>
        <end position="414"/>
    </location>
</feature>
<keyword evidence="7" id="KW-0547">Nucleotide-binding</keyword>
<dbReference type="PROSITE" id="PS50113">
    <property type="entry name" value="PAC"/>
    <property type="match status" value="8"/>
</dbReference>
<dbReference type="Pfam" id="PF13426">
    <property type="entry name" value="PAS_9"/>
    <property type="match status" value="4"/>
</dbReference>
<dbReference type="Proteomes" id="UP000294848">
    <property type="component" value="Unassembled WGS sequence"/>
</dbReference>
<dbReference type="InterPro" id="IPR000014">
    <property type="entry name" value="PAS"/>
</dbReference>
<sequence>MNDKARMKEERLRQEIKQLSEESESLKEVLHEVLFKLEERKKEIKCHNTISRLMQNPSLSIQEVIHEIVKVIPPSWQFPDYTHASIRLNGQVFNSSGNSKRTYVLKQPIVLEGAKLGEIKISHNAVVAENRTPFLVEEEELIKAIAERIGSFLKYERERELREQNTQKYQILVENINDAIFETNEQGILTYVSPQIEQITGYTPDELVGQWFYSKQKHLRGILEECFEVLQKKGGIKNDYEFLTKKGTTCWVRISSKAKYVDGQFLGALGTVSDVSGKKKLEQELAKSEELYRSMMDASPDIVTIADIQGRILLTSPKTAEVFGYDSIDHFTGRNIWDFIKSESKEKCQATFKHLLIGDRLNVAEFKAIKADGNSFYIEVSANLIRNEARKPHRIILITRDITVRKQAEEQMLKLSLAVEQSPASVVITNIEGDIEYVNPKTCQTTGYTAEELIGQNPRILKSGETSEDEYEYLWRSISHGETWQGIFHNKRKNGDFYWESAQITPIKNDNGEVLGYFGVKEDVTDYKNMQEALLRSEERFKQVAEHSQTVVWEVDENGLYSYVGGAVKRVWGYHPEEIVGKKHFYDLHPEKGRKEFKGAAFKVFKEKATFSNLENQIVTKDGDVLWMLTNGIPVFNKRGSLIGYRGSDLNIDEQKKADKALKTSETMLNDAQELAQMGSWEFNITNNEVNWSKNFYKLMEVTEIDRTVSFDYFSDRIHPEDKALLEEELETLIEKKQETSLQHRLLMPDGKVKWVENRIVPDFDNRGNLVALKGINLDITAKKKAEQELARREEKLNETQKIAQICSWEHSFKDNTTKWSDNTYELYQIDRELVQPSYEYLLKNRIHPDDIHLFTESVEQVQLNPQEFSYDYRIILPEGEIRWMRNELFPVLEDNKLVGLRGINQDITDKKRTELAITNQNNRMNATLRAIPDLIFIMRDDGTYLEYYVNKEEELLLPPEDVVGSNIADAFPEEAARFHLGKFRECLQRKELINYNYSIPVNGTELFFEARISPVDADSVLVLARNITSEREQEVQLKRLSLAVKQSPVITVITDLKANIEYVNPAFEKITGYALAEILGRNVRILQSGETPRAIYQELWRSIKAGRSWHGEWKNRKKSGEKYWEDVIITPISDDSGQIINYLAVKQDVTSRKQADLEIFNLNQNLEEKIKQRTKELEESNSFLKEEIEKRKHTEQELTLSQQNYRNVVENVRETIFKTDKEGNWLFLNQAWEEITGFSVDESIGERFLNYVYPDDRQRNWELFEPLIKQEKDYCRHEVRYLTKDGSYIWVEVFARLGVDEENQIIGTYGTLQDVTVRKRAENFEREVLDLSANFTGISFNEIDGALNVALERIGQFLTADRAYIFEIDNAQDLMSNTYEWCSQGVDPEIENLKDIPVGIFPMWMDQLKHGDAIIIPSVSDMPESWHAEKAILEPQGIQSLVVLPMYEEERLIGFVGLDLVKHQREFLDIEIKILNIWGTMLSNLVYRKQTEFLLEQTRQNHETFFNTVDDFLYILDDEWKIIDMNLSMCNRLGYLKEDLQNHPIKRLHPEEQEQLLEDTFENLLEGRIDYCTIPMTSKGGLKIPVETKLKRGFWDGQPVVFGASKDISKLRLSEEKFSSAFHGNSGLMAISDLESGCFLDVNNAFLEAVEFSREELIGKQGIELDLFPNPEFHAEILDRVEKEKSIRKYEMNWKTKSGAIRIGILSADTIFIGDRKCMLSVTIDITDRKKAEEEASKARIEAEEANRAKSEFLSRMSHELRTPMNSILGFGQLLEMGELKEPQQRGVKHIMQSGRHLLNLINEVLDISRIEAGRLELSIEPVSLENVIYEMIDLVQPQVERSSLNLKFVVSESSRMFVMVDRQRFKQITLNLVNNAIKYNKPDGSVTIETQQISKGSKRMIRIFVHDTGLGIAEEDIDKLFTPFERIGAEKTRTEGTGLGLAVVKKLTEAMAGNVGLTSKKGEGSTFWVEFPVASTRGQCTSESKEGSLSIEEKSTVEGKALYIEDDSSNIELVRELLEKQRPNIELVSCGNGAEALNVALMHKPDIVFMANHLPGLSGGEVIKQLGENEKVANIPVVVISADAMPKQIIKMLQLGAKDYLTKPLDISAFLRVLDRFLETEDDGRGR</sequence>
<dbReference type="InterPro" id="IPR013655">
    <property type="entry name" value="PAS_fold_3"/>
</dbReference>
<dbReference type="Pfam" id="PF08448">
    <property type="entry name" value="PAS_4"/>
    <property type="match status" value="1"/>
</dbReference>
<evidence type="ECO:0000256" key="11">
    <source>
        <dbReference type="ARBA" id="ARBA00023136"/>
    </source>
</evidence>
<keyword evidence="13" id="KW-0175">Coiled coil</keyword>
<accession>A0A4R6HAC4</accession>
<dbReference type="PROSITE" id="PS50112">
    <property type="entry name" value="PAS"/>
    <property type="match status" value="7"/>
</dbReference>
<evidence type="ECO:0000259" key="14">
    <source>
        <dbReference type="PROSITE" id="PS50109"/>
    </source>
</evidence>
<dbReference type="Gene3D" id="3.30.450.40">
    <property type="match status" value="1"/>
</dbReference>
<dbReference type="Pfam" id="PF13185">
    <property type="entry name" value="GAF_2"/>
    <property type="match status" value="1"/>
</dbReference>
<dbReference type="SMART" id="SM00091">
    <property type="entry name" value="PAS"/>
    <property type="match status" value="11"/>
</dbReference>